<evidence type="ECO:0008006" key="4">
    <source>
        <dbReference type="Google" id="ProtNLM"/>
    </source>
</evidence>
<keyword evidence="3" id="KW-1185">Reference proteome</keyword>
<gene>
    <name evidence="2" type="ORF">FHS27_002719</name>
</gene>
<evidence type="ECO:0000313" key="2">
    <source>
        <dbReference type="EMBL" id="MBB3206905.1"/>
    </source>
</evidence>
<organism evidence="2 3">
    <name type="scientific">Aporhodopirellula rubra</name>
    <dbReference type="NCBI Taxonomy" id="980271"/>
    <lineage>
        <taxon>Bacteria</taxon>
        <taxon>Pseudomonadati</taxon>
        <taxon>Planctomycetota</taxon>
        <taxon>Planctomycetia</taxon>
        <taxon>Pirellulales</taxon>
        <taxon>Pirellulaceae</taxon>
        <taxon>Aporhodopirellula</taxon>
    </lineage>
</organism>
<dbReference type="EMBL" id="JACHXU010000008">
    <property type="protein sequence ID" value="MBB3206905.1"/>
    <property type="molecule type" value="Genomic_DNA"/>
</dbReference>
<dbReference type="AlphaFoldDB" id="A0A7W5H6E6"/>
<proteinExistence type="predicted"/>
<sequence>MTKTFLQVCCGALLLSTLAFTGCEGNTGVVEPPEMTAEDKAALEARQAEYSKSMAEAYGKK</sequence>
<evidence type="ECO:0000256" key="1">
    <source>
        <dbReference type="SAM" id="SignalP"/>
    </source>
</evidence>
<name>A0A7W5H6E6_9BACT</name>
<accession>A0A7W5H6E6</accession>
<dbReference type="PROSITE" id="PS51257">
    <property type="entry name" value="PROKAR_LIPOPROTEIN"/>
    <property type="match status" value="1"/>
</dbReference>
<feature type="chain" id="PRO_5030829684" description="Secreted protein" evidence="1">
    <location>
        <begin position="22"/>
        <end position="61"/>
    </location>
</feature>
<comment type="caution">
    <text evidence="2">The sequence shown here is derived from an EMBL/GenBank/DDBJ whole genome shotgun (WGS) entry which is preliminary data.</text>
</comment>
<evidence type="ECO:0000313" key="3">
    <source>
        <dbReference type="Proteomes" id="UP000536179"/>
    </source>
</evidence>
<dbReference type="RefSeq" id="WP_184305324.1">
    <property type="nucleotide sequence ID" value="NZ_JACHXU010000008.1"/>
</dbReference>
<protein>
    <recommendedName>
        <fullName evidence="4">Secreted protein</fullName>
    </recommendedName>
</protein>
<feature type="signal peptide" evidence="1">
    <location>
        <begin position="1"/>
        <end position="21"/>
    </location>
</feature>
<dbReference type="Proteomes" id="UP000536179">
    <property type="component" value="Unassembled WGS sequence"/>
</dbReference>
<keyword evidence="1" id="KW-0732">Signal</keyword>
<reference evidence="2 3" key="1">
    <citation type="submission" date="2020-08" db="EMBL/GenBank/DDBJ databases">
        <title>Genomic Encyclopedia of Type Strains, Phase III (KMG-III): the genomes of soil and plant-associated and newly described type strains.</title>
        <authorList>
            <person name="Whitman W."/>
        </authorList>
    </citation>
    <scope>NUCLEOTIDE SEQUENCE [LARGE SCALE GENOMIC DNA]</scope>
    <source>
        <strain evidence="2 3">CECT 8075</strain>
    </source>
</reference>